<evidence type="ECO:0000313" key="9">
    <source>
        <dbReference type="Proteomes" id="UP000233248"/>
    </source>
</evidence>
<feature type="transmembrane region" description="Helical" evidence="6">
    <location>
        <begin position="134"/>
        <end position="155"/>
    </location>
</feature>
<dbReference type="PANTHER" id="PTHR30485:SF0">
    <property type="entry name" value="NI_FE-HYDROGENASE 1 B-TYPE CYTOCHROME SUBUNIT-RELATED"/>
    <property type="match status" value="1"/>
</dbReference>
<dbReference type="SUPFAM" id="SSF81342">
    <property type="entry name" value="Transmembrane di-heme cytochromes"/>
    <property type="match status" value="1"/>
</dbReference>
<accession>A0A2N1J1K4</accession>
<comment type="subcellular location">
    <subcellularLocation>
        <location evidence="1">Cell membrane</location>
        <topology evidence="1">Multi-pass membrane protein</topology>
    </subcellularLocation>
</comment>
<evidence type="ECO:0000313" key="8">
    <source>
        <dbReference type="EMBL" id="PKI80433.1"/>
    </source>
</evidence>
<sequence>MKTVKAYHPLIMTTHKFILIQTITLIITGLPFFSKTFSFLAYYVGYPASVVLKNNEPLITGLMIFRTLHWVSGFLLALTAFIFAVVMLRRLKELSIWPEKWGIEAIKDGIKQMKLHYVENKPAKFGKYNIGQKAAAWAMYFFVTALIVTGFILVYKNIYIDALSLRTAELITTLHSFSFLMLGFILMVHVLFALLPSNLPAFKAMFQTGEMSIEHIKKHHIYWYERLKKQNIIKEENKEEEK</sequence>
<keyword evidence="4 6" id="KW-1133">Transmembrane helix</keyword>
<keyword evidence="9" id="KW-1185">Reference proteome</keyword>
<dbReference type="InterPro" id="IPR011577">
    <property type="entry name" value="Cyt_b561_bac/Ni-Hgenase"/>
</dbReference>
<name>A0A2N1J1K4_9BACT</name>
<protein>
    <recommendedName>
        <fullName evidence="7">Cytochrome b561 bacterial/Ni-hydrogenase domain-containing protein</fullName>
    </recommendedName>
</protein>
<dbReference type="GO" id="GO:0005886">
    <property type="term" value="C:plasma membrane"/>
    <property type="evidence" value="ECO:0007669"/>
    <property type="project" value="UniProtKB-SubCell"/>
</dbReference>
<dbReference type="AlphaFoldDB" id="A0A2N1J1K4"/>
<dbReference type="GO" id="GO:0022904">
    <property type="term" value="P:respiratory electron transport chain"/>
    <property type="evidence" value="ECO:0007669"/>
    <property type="project" value="InterPro"/>
</dbReference>
<dbReference type="GO" id="GO:0009055">
    <property type="term" value="F:electron transfer activity"/>
    <property type="evidence" value="ECO:0007669"/>
    <property type="project" value="InterPro"/>
</dbReference>
<dbReference type="RefSeq" id="WP_101185106.1">
    <property type="nucleotide sequence ID" value="NZ_CP031218.1"/>
</dbReference>
<feature type="transmembrane region" description="Helical" evidence="6">
    <location>
        <begin position="175"/>
        <end position="195"/>
    </location>
</feature>
<dbReference type="Proteomes" id="UP000233248">
    <property type="component" value="Unassembled WGS sequence"/>
</dbReference>
<organism evidence="8 9">
    <name type="scientific">Malaciobacter halophilus</name>
    <dbReference type="NCBI Taxonomy" id="197482"/>
    <lineage>
        <taxon>Bacteria</taxon>
        <taxon>Pseudomonadati</taxon>
        <taxon>Campylobacterota</taxon>
        <taxon>Epsilonproteobacteria</taxon>
        <taxon>Campylobacterales</taxon>
        <taxon>Arcobacteraceae</taxon>
        <taxon>Malaciobacter</taxon>
    </lineage>
</organism>
<dbReference type="Pfam" id="PF01292">
    <property type="entry name" value="Ni_hydr_CYTB"/>
    <property type="match status" value="1"/>
</dbReference>
<dbReference type="KEGG" id="ahs:AHALO_0175"/>
<dbReference type="Gene3D" id="1.20.950.20">
    <property type="entry name" value="Transmembrane di-heme cytochromes, Chain C"/>
    <property type="match status" value="1"/>
</dbReference>
<evidence type="ECO:0000256" key="2">
    <source>
        <dbReference type="ARBA" id="ARBA00022475"/>
    </source>
</evidence>
<keyword evidence="2" id="KW-1003">Cell membrane</keyword>
<feature type="transmembrane region" description="Helical" evidence="6">
    <location>
        <begin position="64"/>
        <end position="88"/>
    </location>
</feature>
<keyword evidence="3 6" id="KW-0812">Transmembrane</keyword>
<evidence type="ECO:0000259" key="7">
    <source>
        <dbReference type="Pfam" id="PF01292"/>
    </source>
</evidence>
<keyword evidence="5 6" id="KW-0472">Membrane</keyword>
<dbReference type="PANTHER" id="PTHR30485">
    <property type="entry name" value="NI/FE-HYDROGENASE 1 B-TYPE CYTOCHROME SUBUNIT"/>
    <property type="match status" value="1"/>
</dbReference>
<feature type="transmembrane region" description="Helical" evidence="6">
    <location>
        <begin position="20"/>
        <end position="44"/>
    </location>
</feature>
<evidence type="ECO:0000256" key="5">
    <source>
        <dbReference type="ARBA" id="ARBA00023136"/>
    </source>
</evidence>
<gene>
    <name evidence="8" type="ORF">CP960_09105</name>
</gene>
<comment type="caution">
    <text evidence="8">The sequence shown here is derived from an EMBL/GenBank/DDBJ whole genome shotgun (WGS) entry which is preliminary data.</text>
</comment>
<dbReference type="EMBL" id="NXIF01000034">
    <property type="protein sequence ID" value="PKI80433.1"/>
    <property type="molecule type" value="Genomic_DNA"/>
</dbReference>
<evidence type="ECO:0000256" key="1">
    <source>
        <dbReference type="ARBA" id="ARBA00004651"/>
    </source>
</evidence>
<dbReference type="InterPro" id="IPR016174">
    <property type="entry name" value="Di-haem_cyt_TM"/>
</dbReference>
<dbReference type="OrthoDB" id="9790598at2"/>
<evidence type="ECO:0000256" key="6">
    <source>
        <dbReference type="SAM" id="Phobius"/>
    </source>
</evidence>
<evidence type="ECO:0000256" key="3">
    <source>
        <dbReference type="ARBA" id="ARBA00022692"/>
    </source>
</evidence>
<dbReference type="GO" id="GO:0020037">
    <property type="term" value="F:heme binding"/>
    <property type="evidence" value="ECO:0007669"/>
    <property type="project" value="TreeGrafter"/>
</dbReference>
<dbReference type="InterPro" id="IPR051542">
    <property type="entry name" value="Hydrogenase_cytochrome"/>
</dbReference>
<reference evidence="8 9" key="1">
    <citation type="submission" date="2017-09" db="EMBL/GenBank/DDBJ databases">
        <title>Genomics of the genus Arcobacter.</title>
        <authorList>
            <person name="Perez-Cataluna A."/>
            <person name="Figueras M.J."/>
            <person name="Salas-Masso N."/>
        </authorList>
    </citation>
    <scope>NUCLEOTIDE SEQUENCE [LARGE SCALE GENOMIC DNA]</scope>
    <source>
        <strain evidence="8 9">DSM 18005</strain>
    </source>
</reference>
<feature type="domain" description="Cytochrome b561 bacterial/Ni-hydrogenase" evidence="7">
    <location>
        <begin position="7"/>
        <end position="206"/>
    </location>
</feature>
<evidence type="ECO:0000256" key="4">
    <source>
        <dbReference type="ARBA" id="ARBA00022989"/>
    </source>
</evidence>
<proteinExistence type="predicted"/>